<feature type="transmembrane region" description="Helical" evidence="1">
    <location>
        <begin position="135"/>
        <end position="152"/>
    </location>
</feature>
<feature type="transmembrane region" description="Helical" evidence="1">
    <location>
        <begin position="301"/>
        <end position="322"/>
    </location>
</feature>
<dbReference type="Proteomes" id="UP001596203">
    <property type="component" value="Unassembled WGS sequence"/>
</dbReference>
<dbReference type="RefSeq" id="WP_377434166.1">
    <property type="nucleotide sequence ID" value="NZ_JBHSPR010000099.1"/>
</dbReference>
<sequence>MLTSRPENARRPTMLELFFDLVYIVVLALISQRLMGNPGWSDAYRALILLMALCWVWGATLLITNLYDPKQPVIQGVTVMAIVGSLLMAAAIPGAFAQQGLIFAAGYVGIHLSRGLLLAPVLRRQPVEFQRAVQVIIWFTTSAVPWLAGGVLGGTWQLVLWTVALAIDGIGLGLRFWVPGGHRVRGAQLLSVAEHLGERFQQFFVVSLGDAILIIGLAMSRSEFSPVHLAAFAVTLGTTILLWRIYVHRAGQLLPAAIAASRRPARFSQSSPYNHAVMVAGVVVTAAGFDLVIRDPTGDPATGWVITSLGGPALFLAGRAMLEYEVFRRISTSRLIGILALAAVGPGVMHLPILAGATVTGLVLGGVAVADTVRDRGRPPEPLTPAY</sequence>
<feature type="transmembrane region" description="Helical" evidence="1">
    <location>
        <begin position="102"/>
        <end position="123"/>
    </location>
</feature>
<dbReference type="Pfam" id="PF06772">
    <property type="entry name" value="LtrA"/>
    <property type="match status" value="1"/>
</dbReference>
<feature type="transmembrane region" description="Helical" evidence="1">
    <location>
        <begin position="272"/>
        <end position="289"/>
    </location>
</feature>
<proteinExistence type="predicted"/>
<evidence type="ECO:0000313" key="2">
    <source>
        <dbReference type="EMBL" id="MFC6023624.1"/>
    </source>
</evidence>
<feature type="transmembrane region" description="Helical" evidence="1">
    <location>
        <begin position="158"/>
        <end position="178"/>
    </location>
</feature>
<feature type="transmembrane region" description="Helical" evidence="1">
    <location>
        <begin position="199"/>
        <end position="219"/>
    </location>
</feature>
<reference evidence="3" key="1">
    <citation type="journal article" date="2019" name="Int. J. Syst. Evol. Microbiol.">
        <title>The Global Catalogue of Microorganisms (GCM) 10K type strain sequencing project: providing services to taxonomists for standard genome sequencing and annotation.</title>
        <authorList>
            <consortium name="The Broad Institute Genomics Platform"/>
            <consortium name="The Broad Institute Genome Sequencing Center for Infectious Disease"/>
            <person name="Wu L."/>
            <person name="Ma J."/>
        </authorList>
    </citation>
    <scope>NUCLEOTIDE SEQUENCE [LARGE SCALE GENOMIC DNA]</scope>
    <source>
        <strain evidence="3">ZS-35-S2</strain>
    </source>
</reference>
<feature type="transmembrane region" description="Helical" evidence="1">
    <location>
        <begin position="43"/>
        <end position="64"/>
    </location>
</feature>
<gene>
    <name evidence="2" type="ORF">ACFP2T_46655</name>
</gene>
<protein>
    <submittedName>
        <fullName evidence="2">Low temperature requirement protein A</fullName>
    </submittedName>
</protein>
<dbReference type="InterPro" id="IPR010640">
    <property type="entry name" value="Low_temperature_requirement_A"/>
</dbReference>
<feature type="transmembrane region" description="Helical" evidence="1">
    <location>
        <begin position="225"/>
        <end position="246"/>
    </location>
</feature>
<dbReference type="EMBL" id="JBHSPR010000099">
    <property type="protein sequence ID" value="MFC6023624.1"/>
    <property type="molecule type" value="Genomic_DNA"/>
</dbReference>
<keyword evidence="1" id="KW-1133">Transmembrane helix</keyword>
<name>A0ABW1KP71_9ACTN</name>
<keyword evidence="3" id="KW-1185">Reference proteome</keyword>
<evidence type="ECO:0000256" key="1">
    <source>
        <dbReference type="SAM" id="Phobius"/>
    </source>
</evidence>
<keyword evidence="1" id="KW-0472">Membrane</keyword>
<comment type="caution">
    <text evidence="2">The sequence shown here is derived from an EMBL/GenBank/DDBJ whole genome shotgun (WGS) entry which is preliminary data.</text>
</comment>
<keyword evidence="1" id="KW-0812">Transmembrane</keyword>
<dbReference type="PANTHER" id="PTHR36840:SF1">
    <property type="entry name" value="BLL5714 PROTEIN"/>
    <property type="match status" value="1"/>
</dbReference>
<feature type="transmembrane region" description="Helical" evidence="1">
    <location>
        <begin position="334"/>
        <end position="355"/>
    </location>
</feature>
<feature type="transmembrane region" description="Helical" evidence="1">
    <location>
        <begin position="76"/>
        <end position="96"/>
    </location>
</feature>
<dbReference type="PANTHER" id="PTHR36840">
    <property type="entry name" value="BLL5714 PROTEIN"/>
    <property type="match status" value="1"/>
</dbReference>
<feature type="transmembrane region" description="Helical" evidence="1">
    <location>
        <begin position="12"/>
        <end position="31"/>
    </location>
</feature>
<accession>A0ABW1KP71</accession>
<organism evidence="2 3">
    <name type="scientific">Plantactinospora solaniradicis</name>
    <dbReference type="NCBI Taxonomy" id="1723736"/>
    <lineage>
        <taxon>Bacteria</taxon>
        <taxon>Bacillati</taxon>
        <taxon>Actinomycetota</taxon>
        <taxon>Actinomycetes</taxon>
        <taxon>Micromonosporales</taxon>
        <taxon>Micromonosporaceae</taxon>
        <taxon>Plantactinospora</taxon>
    </lineage>
</organism>
<evidence type="ECO:0000313" key="3">
    <source>
        <dbReference type="Proteomes" id="UP001596203"/>
    </source>
</evidence>